<evidence type="ECO:0000313" key="3">
    <source>
        <dbReference type="Proteomes" id="UP000527355"/>
    </source>
</evidence>
<reference evidence="2 3" key="1">
    <citation type="journal article" date="2020" name="Nature">
        <title>Six reference-quality genomes reveal evolution of bat adaptations.</title>
        <authorList>
            <person name="Jebb D."/>
            <person name="Huang Z."/>
            <person name="Pippel M."/>
            <person name="Hughes G.M."/>
            <person name="Lavrichenko K."/>
            <person name="Devanna P."/>
            <person name="Winkler S."/>
            <person name="Jermiin L.S."/>
            <person name="Skirmuntt E.C."/>
            <person name="Katzourakis A."/>
            <person name="Burkitt-Gray L."/>
            <person name="Ray D.A."/>
            <person name="Sullivan K.A.M."/>
            <person name="Roscito J.G."/>
            <person name="Kirilenko B.M."/>
            <person name="Davalos L.M."/>
            <person name="Corthals A.P."/>
            <person name="Power M.L."/>
            <person name="Jones G."/>
            <person name="Ransome R.D."/>
            <person name="Dechmann D.K.N."/>
            <person name="Locatelli A.G."/>
            <person name="Puechmaille S.J."/>
            <person name="Fedrigo O."/>
            <person name="Jarvis E.D."/>
            <person name="Hiller M."/>
            <person name="Vernes S.C."/>
            <person name="Myers E.W."/>
            <person name="Teeling E.C."/>
        </authorList>
    </citation>
    <scope>NUCLEOTIDE SEQUENCE [LARGE SCALE GENOMIC DNA]</scope>
    <source>
        <strain evidence="2">MMyoMyo1</strain>
        <tissue evidence="2">Flight muscle</tissue>
    </source>
</reference>
<organism evidence="2 3">
    <name type="scientific">Myotis myotis</name>
    <name type="common">Greater mouse-eared bat</name>
    <name type="synonym">Vespertilio myotis</name>
    <dbReference type="NCBI Taxonomy" id="51298"/>
    <lineage>
        <taxon>Eukaryota</taxon>
        <taxon>Metazoa</taxon>
        <taxon>Chordata</taxon>
        <taxon>Craniata</taxon>
        <taxon>Vertebrata</taxon>
        <taxon>Euteleostomi</taxon>
        <taxon>Mammalia</taxon>
        <taxon>Eutheria</taxon>
        <taxon>Laurasiatheria</taxon>
        <taxon>Chiroptera</taxon>
        <taxon>Yangochiroptera</taxon>
        <taxon>Vespertilionidae</taxon>
        <taxon>Myotis</taxon>
    </lineage>
</organism>
<dbReference type="Proteomes" id="UP000527355">
    <property type="component" value="Unassembled WGS sequence"/>
</dbReference>
<evidence type="ECO:0000256" key="1">
    <source>
        <dbReference type="SAM" id="SignalP"/>
    </source>
</evidence>
<sequence>MGGGSLSLTCTLFNLGALRGALSNPKALMAYAHSLWFSALCGAWLLHSRCPEALCSPEALCGWGGMLASLQWQQSKCPTPATPHTLPRGPLQLGQDACLVATVMKQASHPGRYAPTAQRPSAGQRPSAAVAESLPHHCGDKACIPPGCSHCLLSMAAPPTRTGGFQQG</sequence>
<evidence type="ECO:0000313" key="2">
    <source>
        <dbReference type="EMBL" id="KAF6387404.1"/>
    </source>
</evidence>
<dbReference type="EMBL" id="JABWUV010000001">
    <property type="protein sequence ID" value="KAF6387404.1"/>
    <property type="molecule type" value="Genomic_DNA"/>
</dbReference>
<keyword evidence="3" id="KW-1185">Reference proteome</keyword>
<accession>A0A7J8ALT7</accession>
<name>A0A7J8ALT7_MYOMY</name>
<proteinExistence type="predicted"/>
<dbReference type="AlphaFoldDB" id="A0A7J8ALT7"/>
<feature type="signal peptide" evidence="1">
    <location>
        <begin position="1"/>
        <end position="23"/>
    </location>
</feature>
<comment type="caution">
    <text evidence="2">The sequence shown here is derived from an EMBL/GenBank/DDBJ whole genome shotgun (WGS) entry which is preliminary data.</text>
</comment>
<feature type="chain" id="PRO_5029516750" evidence="1">
    <location>
        <begin position="24"/>
        <end position="168"/>
    </location>
</feature>
<keyword evidence="1" id="KW-0732">Signal</keyword>
<protein>
    <submittedName>
        <fullName evidence="2">Uncharacterized protein</fullName>
    </submittedName>
</protein>
<gene>
    <name evidence="2" type="ORF">mMyoMyo1_007906</name>
</gene>